<dbReference type="GO" id="GO:0106300">
    <property type="term" value="P:protein-DNA covalent cross-linking repair"/>
    <property type="evidence" value="ECO:0007669"/>
    <property type="project" value="InterPro"/>
</dbReference>
<evidence type="ECO:0000256" key="4">
    <source>
        <dbReference type="ARBA" id="ARBA00022801"/>
    </source>
</evidence>
<dbReference type="EC" id="3.4.-.-" evidence="8"/>
<dbReference type="PANTHER" id="PTHR13604">
    <property type="entry name" value="DC12-RELATED"/>
    <property type="match status" value="1"/>
</dbReference>
<keyword evidence="10" id="KW-1185">Reference proteome</keyword>
<accession>A0A1H2JHF5</accession>
<evidence type="ECO:0000256" key="5">
    <source>
        <dbReference type="ARBA" id="ARBA00023124"/>
    </source>
</evidence>
<dbReference type="InterPro" id="IPR003738">
    <property type="entry name" value="SRAP"/>
</dbReference>
<evidence type="ECO:0000256" key="6">
    <source>
        <dbReference type="ARBA" id="ARBA00023125"/>
    </source>
</evidence>
<evidence type="ECO:0000313" key="10">
    <source>
        <dbReference type="Proteomes" id="UP000182977"/>
    </source>
</evidence>
<evidence type="ECO:0000256" key="7">
    <source>
        <dbReference type="ARBA" id="ARBA00023239"/>
    </source>
</evidence>
<dbReference type="Pfam" id="PF02586">
    <property type="entry name" value="SRAP"/>
    <property type="match status" value="1"/>
</dbReference>
<dbReference type="GO" id="GO:0006508">
    <property type="term" value="P:proteolysis"/>
    <property type="evidence" value="ECO:0007669"/>
    <property type="project" value="UniProtKB-KW"/>
</dbReference>
<evidence type="ECO:0000256" key="1">
    <source>
        <dbReference type="ARBA" id="ARBA00008136"/>
    </source>
</evidence>
<reference evidence="10" key="1">
    <citation type="submission" date="2016-10" db="EMBL/GenBank/DDBJ databases">
        <authorList>
            <person name="Varghese N."/>
            <person name="Submissions S."/>
        </authorList>
    </citation>
    <scope>NUCLEOTIDE SEQUENCE [LARGE SCALE GENOMIC DNA]</scope>
    <source>
        <strain evidence="10">DSM 45079</strain>
    </source>
</reference>
<dbReference type="STRING" id="419479.SAMN04488563_2706"/>
<dbReference type="AlphaFoldDB" id="A0A1H2JHF5"/>
<keyword evidence="3" id="KW-0227">DNA damage</keyword>
<evidence type="ECO:0000256" key="3">
    <source>
        <dbReference type="ARBA" id="ARBA00022763"/>
    </source>
</evidence>
<evidence type="ECO:0000256" key="2">
    <source>
        <dbReference type="ARBA" id="ARBA00022670"/>
    </source>
</evidence>
<name>A0A1H2JHF5_9ACTN</name>
<dbReference type="GO" id="GO:0016829">
    <property type="term" value="F:lyase activity"/>
    <property type="evidence" value="ECO:0007669"/>
    <property type="project" value="UniProtKB-KW"/>
</dbReference>
<comment type="similarity">
    <text evidence="1 8">Belongs to the SOS response-associated peptidase family.</text>
</comment>
<proteinExistence type="inferred from homology"/>
<dbReference type="RefSeq" id="WP_046769723.1">
    <property type="nucleotide sequence ID" value="NZ_KQ061240.1"/>
</dbReference>
<dbReference type="Proteomes" id="UP000182977">
    <property type="component" value="Chromosome I"/>
</dbReference>
<dbReference type="PANTHER" id="PTHR13604:SF0">
    <property type="entry name" value="ABASIC SITE PROCESSING PROTEIN HMCES"/>
    <property type="match status" value="1"/>
</dbReference>
<evidence type="ECO:0000313" key="9">
    <source>
        <dbReference type="EMBL" id="SDU55870.1"/>
    </source>
</evidence>
<keyword evidence="2 8" id="KW-0645">Protease</keyword>
<dbReference type="SUPFAM" id="SSF143081">
    <property type="entry name" value="BB1717-like"/>
    <property type="match status" value="1"/>
</dbReference>
<keyword evidence="5" id="KW-0190">Covalent protein-DNA linkage</keyword>
<dbReference type="EMBL" id="LT629791">
    <property type="protein sequence ID" value="SDU55870.1"/>
    <property type="molecule type" value="Genomic_DNA"/>
</dbReference>
<keyword evidence="4 8" id="KW-0378">Hydrolase</keyword>
<dbReference type="Gene3D" id="3.90.1680.10">
    <property type="entry name" value="SOS response associated peptidase-like"/>
    <property type="match status" value="1"/>
</dbReference>
<dbReference type="GO" id="GO:0008233">
    <property type="term" value="F:peptidase activity"/>
    <property type="evidence" value="ECO:0007669"/>
    <property type="project" value="UniProtKB-KW"/>
</dbReference>
<keyword evidence="6" id="KW-0238">DNA-binding</keyword>
<dbReference type="InterPro" id="IPR036590">
    <property type="entry name" value="SRAP-like"/>
</dbReference>
<organism evidence="9 10">
    <name type="scientific">Jiangella alkaliphila</name>
    <dbReference type="NCBI Taxonomy" id="419479"/>
    <lineage>
        <taxon>Bacteria</taxon>
        <taxon>Bacillati</taxon>
        <taxon>Actinomycetota</taxon>
        <taxon>Actinomycetes</taxon>
        <taxon>Jiangellales</taxon>
        <taxon>Jiangellaceae</taxon>
        <taxon>Jiangella</taxon>
    </lineage>
</organism>
<dbReference type="OrthoDB" id="9782620at2"/>
<sequence length="238" mass="26887">MCGRYAVSQSADDLADEFGVERDEVRERLDPDWNVAPTKKVYAVMTRGKKDEPDVAPVRRLRTFRWGLVPSWAKDIAIGNRLINARVETAAEKPAFRKAFALRRCILPADGFYEWRGEKGDKQPFYIHPKDGSLAMAGLYEIWRDKSKPEDADDAFVWSVVILTTDATDDVGQIHDRMPMLVEADHWERWLDPATTEPDDVTRLLTPAVPGILDAYPVSTDVNKVGNNGPHLVEPVEL</sequence>
<keyword evidence="7" id="KW-0456">Lyase</keyword>
<dbReference type="GO" id="GO:0003697">
    <property type="term" value="F:single-stranded DNA binding"/>
    <property type="evidence" value="ECO:0007669"/>
    <property type="project" value="InterPro"/>
</dbReference>
<gene>
    <name evidence="9" type="ORF">SAMN04488563_2706</name>
</gene>
<evidence type="ECO:0000256" key="8">
    <source>
        <dbReference type="RuleBase" id="RU364100"/>
    </source>
</evidence>
<protein>
    <recommendedName>
        <fullName evidence="8">Abasic site processing protein</fullName>
        <ecNumber evidence="8">3.4.-.-</ecNumber>
    </recommendedName>
</protein>